<gene>
    <name evidence="9" type="ORF">ENV54_05195</name>
</gene>
<keyword evidence="6 7" id="KW-0472">Membrane</keyword>
<evidence type="ECO:0000256" key="5">
    <source>
        <dbReference type="ARBA" id="ARBA00022989"/>
    </source>
</evidence>
<evidence type="ECO:0000256" key="6">
    <source>
        <dbReference type="ARBA" id="ARBA00023136"/>
    </source>
</evidence>
<accession>A0A7C4EWQ0</accession>
<keyword evidence="2" id="KW-1003">Cell membrane</keyword>
<evidence type="ECO:0000256" key="1">
    <source>
        <dbReference type="ARBA" id="ARBA00004429"/>
    </source>
</evidence>
<dbReference type="InterPro" id="IPR010656">
    <property type="entry name" value="DctM"/>
</dbReference>
<feature type="transmembrane region" description="Helical" evidence="7">
    <location>
        <begin position="50"/>
        <end position="74"/>
    </location>
</feature>
<sequence>MDEALLSIVVFASALLVLFSGIPIWAGLAGISIVYILIFSPHILQTIPHILYGSMDSFAMLSIPLFILLSAPLAESDASKDLYEAMHRWMHRLPGGLGVSTMMAGGIFAALCGSSPATAAAIGGVGIPEMRRRGYPPGLACAVVAHAGTFGILIPPSITMILYGVATETSIGKCFIAGVIPGILLVALSSLWVVIKFAADRARSQAGMSRGTNNEGSGRLGASEDRYTMREKLQSLLKVFPLILIIVGIMFSLYGGWATPSEAAGVGAVIAFLVVIVIYKVYRVEQIARMLTRSLDDSTMILMIMAAATLFGFVCSDLYVTQSLADLILAMPLGKWGIIFFINVLLLLLGCFIPPAAIVLITAPMLLPVVKGLGFDPVWFSVVMTVNLEVGLLTPPVGLNLYVVQGIAPDVPLASVLRELIPFFVIDGILIVLLCIFPELALWLPAKMIG</sequence>
<dbReference type="PANTHER" id="PTHR33362">
    <property type="entry name" value="SIALIC ACID TRAP TRANSPORTER PERMEASE PROTEIN SIAT-RELATED"/>
    <property type="match status" value="1"/>
</dbReference>
<evidence type="ECO:0000259" key="8">
    <source>
        <dbReference type="Pfam" id="PF06808"/>
    </source>
</evidence>
<feature type="transmembrane region" description="Helical" evidence="7">
    <location>
        <begin position="302"/>
        <end position="320"/>
    </location>
</feature>
<feature type="transmembrane region" description="Helical" evidence="7">
    <location>
        <begin position="378"/>
        <end position="403"/>
    </location>
</feature>
<evidence type="ECO:0000256" key="3">
    <source>
        <dbReference type="ARBA" id="ARBA00022519"/>
    </source>
</evidence>
<name>A0A7C4EWQ0_9BACT</name>
<dbReference type="AlphaFoldDB" id="A0A7C4EWQ0"/>
<feature type="transmembrane region" description="Helical" evidence="7">
    <location>
        <begin position="94"/>
        <end position="127"/>
    </location>
</feature>
<feature type="transmembrane region" description="Helical" evidence="7">
    <location>
        <begin position="6"/>
        <end position="38"/>
    </location>
</feature>
<dbReference type="InterPro" id="IPR004681">
    <property type="entry name" value="TRAP_DctM"/>
</dbReference>
<dbReference type="GO" id="GO:0022857">
    <property type="term" value="F:transmembrane transporter activity"/>
    <property type="evidence" value="ECO:0007669"/>
    <property type="project" value="TreeGrafter"/>
</dbReference>
<keyword evidence="3" id="KW-0997">Cell inner membrane</keyword>
<feature type="transmembrane region" description="Helical" evidence="7">
    <location>
        <begin position="175"/>
        <end position="195"/>
    </location>
</feature>
<proteinExistence type="predicted"/>
<dbReference type="EMBL" id="DTGT01000161">
    <property type="protein sequence ID" value="HGH60677.1"/>
    <property type="molecule type" value="Genomic_DNA"/>
</dbReference>
<evidence type="ECO:0000313" key="9">
    <source>
        <dbReference type="EMBL" id="HGH60677.1"/>
    </source>
</evidence>
<feature type="transmembrane region" description="Helical" evidence="7">
    <location>
        <begin position="423"/>
        <end position="444"/>
    </location>
</feature>
<feature type="transmembrane region" description="Helical" evidence="7">
    <location>
        <begin position="139"/>
        <end position="163"/>
    </location>
</feature>
<protein>
    <submittedName>
        <fullName evidence="9">TRAP transporter large permease</fullName>
    </submittedName>
</protein>
<comment type="subcellular location">
    <subcellularLocation>
        <location evidence="1">Cell inner membrane</location>
        <topology evidence="1">Multi-pass membrane protein</topology>
    </subcellularLocation>
</comment>
<evidence type="ECO:0000256" key="4">
    <source>
        <dbReference type="ARBA" id="ARBA00022692"/>
    </source>
</evidence>
<reference evidence="9" key="1">
    <citation type="journal article" date="2020" name="mSystems">
        <title>Genome- and Community-Level Interaction Insights into Carbon Utilization and Element Cycling Functions of Hydrothermarchaeota in Hydrothermal Sediment.</title>
        <authorList>
            <person name="Zhou Z."/>
            <person name="Liu Y."/>
            <person name="Xu W."/>
            <person name="Pan J."/>
            <person name="Luo Z.H."/>
            <person name="Li M."/>
        </authorList>
    </citation>
    <scope>NUCLEOTIDE SEQUENCE [LARGE SCALE GENOMIC DNA]</scope>
    <source>
        <strain evidence="9">SpSt-769</strain>
    </source>
</reference>
<feature type="transmembrane region" description="Helical" evidence="7">
    <location>
        <begin position="263"/>
        <end position="282"/>
    </location>
</feature>
<keyword evidence="5 7" id="KW-1133">Transmembrane helix</keyword>
<evidence type="ECO:0000256" key="2">
    <source>
        <dbReference type="ARBA" id="ARBA00022475"/>
    </source>
</evidence>
<feature type="transmembrane region" description="Helical" evidence="7">
    <location>
        <begin position="340"/>
        <end position="366"/>
    </location>
</feature>
<organism evidence="9">
    <name type="scientific">Desulfomonile tiedjei</name>
    <dbReference type="NCBI Taxonomy" id="2358"/>
    <lineage>
        <taxon>Bacteria</taxon>
        <taxon>Pseudomonadati</taxon>
        <taxon>Thermodesulfobacteriota</taxon>
        <taxon>Desulfomonilia</taxon>
        <taxon>Desulfomonilales</taxon>
        <taxon>Desulfomonilaceae</taxon>
        <taxon>Desulfomonile</taxon>
    </lineage>
</organism>
<dbReference type="Pfam" id="PF06808">
    <property type="entry name" value="DctM"/>
    <property type="match status" value="1"/>
</dbReference>
<dbReference type="NCBIfam" id="TIGR00786">
    <property type="entry name" value="dctM"/>
    <property type="match status" value="1"/>
</dbReference>
<dbReference type="PIRSF" id="PIRSF006066">
    <property type="entry name" value="HI0050"/>
    <property type="match status" value="1"/>
</dbReference>
<comment type="caution">
    <text evidence="9">The sequence shown here is derived from an EMBL/GenBank/DDBJ whole genome shotgun (WGS) entry which is preliminary data.</text>
</comment>
<evidence type="ECO:0000256" key="7">
    <source>
        <dbReference type="SAM" id="Phobius"/>
    </source>
</evidence>
<feature type="transmembrane region" description="Helical" evidence="7">
    <location>
        <begin position="236"/>
        <end position="257"/>
    </location>
</feature>
<feature type="domain" description="TRAP C4-dicarboxylate transport system permease DctM subunit" evidence="8">
    <location>
        <begin position="12"/>
        <end position="440"/>
    </location>
</feature>
<dbReference type="PANTHER" id="PTHR33362:SF5">
    <property type="entry name" value="C4-DICARBOXYLATE TRAP TRANSPORTER LARGE PERMEASE PROTEIN DCTM"/>
    <property type="match status" value="1"/>
</dbReference>
<keyword evidence="4 7" id="KW-0812">Transmembrane</keyword>
<dbReference type="GO" id="GO:0005886">
    <property type="term" value="C:plasma membrane"/>
    <property type="evidence" value="ECO:0007669"/>
    <property type="project" value="UniProtKB-SubCell"/>
</dbReference>